<feature type="signal peptide" evidence="1">
    <location>
        <begin position="1"/>
        <end position="21"/>
    </location>
</feature>
<protein>
    <submittedName>
        <fullName evidence="2">NUC130_3NT domain-containing protein</fullName>
    </submittedName>
</protein>
<dbReference type="Proteomes" id="UP000078200">
    <property type="component" value="Unassembled WGS sequence"/>
</dbReference>
<evidence type="ECO:0000256" key="1">
    <source>
        <dbReference type="SAM" id="SignalP"/>
    </source>
</evidence>
<dbReference type="AlphaFoldDB" id="A0A1A9UNQ9"/>
<evidence type="ECO:0000313" key="2">
    <source>
        <dbReference type="EnsemblMetazoa" id="GAUT010562-PA"/>
    </source>
</evidence>
<accession>A0A1A9UNQ9</accession>
<keyword evidence="1" id="KW-0732">Signal</keyword>
<evidence type="ECO:0000313" key="3">
    <source>
        <dbReference type="Proteomes" id="UP000078200"/>
    </source>
</evidence>
<organism evidence="2 3">
    <name type="scientific">Glossina austeni</name>
    <name type="common">Savannah tsetse fly</name>
    <dbReference type="NCBI Taxonomy" id="7395"/>
    <lineage>
        <taxon>Eukaryota</taxon>
        <taxon>Metazoa</taxon>
        <taxon>Ecdysozoa</taxon>
        <taxon>Arthropoda</taxon>
        <taxon>Hexapoda</taxon>
        <taxon>Insecta</taxon>
        <taxon>Pterygota</taxon>
        <taxon>Neoptera</taxon>
        <taxon>Endopterygota</taxon>
        <taxon>Diptera</taxon>
        <taxon>Brachycera</taxon>
        <taxon>Muscomorpha</taxon>
        <taxon>Hippoboscoidea</taxon>
        <taxon>Glossinidae</taxon>
        <taxon>Glossina</taxon>
    </lineage>
</organism>
<dbReference type="VEuPathDB" id="VectorBase:GAUT010562"/>
<reference evidence="2" key="1">
    <citation type="submission" date="2020-05" db="UniProtKB">
        <authorList>
            <consortium name="EnsemblMetazoa"/>
        </authorList>
    </citation>
    <scope>IDENTIFICATION</scope>
    <source>
        <strain evidence="2">TTRI</strain>
    </source>
</reference>
<sequence>MPMLALKPSDILLLLLGVSKSSLLLSTMNERQMNMSVRLKSVLFAAANERNANILLSNNFRTIVFKLHRCIRVGLFLNSNPNQWLSNLRANIMPRAIVSLDCRINGNGNIGVAQCYSAECLQFPQQLVDLLKNHATTLDRPGG</sequence>
<proteinExistence type="predicted"/>
<feature type="chain" id="PRO_5008398688" evidence="1">
    <location>
        <begin position="22"/>
        <end position="143"/>
    </location>
</feature>
<name>A0A1A9UNQ9_GLOAU</name>
<dbReference type="EnsemblMetazoa" id="GAUT010562-RA">
    <property type="protein sequence ID" value="GAUT010562-PA"/>
    <property type="gene ID" value="GAUT010562"/>
</dbReference>
<keyword evidence="3" id="KW-1185">Reference proteome</keyword>